<dbReference type="Gene3D" id="3.30.70.1230">
    <property type="entry name" value="Nucleotide cyclase"/>
    <property type="match status" value="1"/>
</dbReference>
<dbReference type="SUPFAM" id="SSF55073">
    <property type="entry name" value="Nucleotide cyclase"/>
    <property type="match status" value="1"/>
</dbReference>
<dbReference type="STRING" id="321267.SHM7688_01649"/>
<evidence type="ECO:0000313" key="3">
    <source>
        <dbReference type="Proteomes" id="UP000054823"/>
    </source>
</evidence>
<dbReference type="InterPro" id="IPR029787">
    <property type="entry name" value="Nucleotide_cyclase"/>
</dbReference>
<evidence type="ECO:0000313" key="2">
    <source>
        <dbReference type="EMBL" id="CUH52207.1"/>
    </source>
</evidence>
<dbReference type="GO" id="GO:0004016">
    <property type="term" value="F:adenylate cyclase activity"/>
    <property type="evidence" value="ECO:0007669"/>
    <property type="project" value="UniProtKB-ARBA"/>
</dbReference>
<dbReference type="Pfam" id="PF00211">
    <property type="entry name" value="Guanylate_cyc"/>
    <property type="match status" value="1"/>
</dbReference>
<sequence length="552" mass="60498">MRRRLTTLMCADLVGYSALMGENEALAVASVQELRKTHLEPVAAIHGGEVLKRMGDGWILSFPSVEEALDCAEEVQGNLADHKVIKLRIGCHIGEIVEDEADFYGNGVNIAQRIETEAPPGGAMFSEDLFRQLSEARQQELSDVGMFNLKNIATPMRLYQWRPANLTTAPNTGTLPTIGFESFVAAPDTSETAAVAQDLHDGMVQLSMKRTGITTVDTASVEATPTLFLVHGRLRVAGNRARFTVSLILRRDMTTLWTESYDGDLDDPFAFVDEILPTVSSDLRMQTIQYDGNRLAHLKNSQLSVSELRARAAGLFLKQTLPSWEEGYAALDRAVLLSPKDGMSLAMRAQSRLNLANIRFQTLSEPELTEIGQDLDVAIAEAPNSDFVFWARGAYRLRVLRDLKGAAADIEHSRRINPTFLGFVDLLTQLALLESKPQKAVEALASYVQSSSNDPFRVTRLAFTSRVYLAAGDYAMARVTALEAADLRPTDRGLQLLKALACHKTGDARGLAAARRAAATLPKQPSIAINELALPEEMAWINAALHPEAEPL</sequence>
<evidence type="ECO:0000259" key="1">
    <source>
        <dbReference type="PROSITE" id="PS50125"/>
    </source>
</evidence>
<accession>A0A0P1EPD4</accession>
<dbReference type="Proteomes" id="UP000054823">
    <property type="component" value="Unassembled WGS sequence"/>
</dbReference>
<dbReference type="GO" id="GO:0006171">
    <property type="term" value="P:cAMP biosynthetic process"/>
    <property type="evidence" value="ECO:0007669"/>
    <property type="project" value="TreeGrafter"/>
</dbReference>
<organism evidence="2 3">
    <name type="scientific">Shimia marina</name>
    <dbReference type="NCBI Taxonomy" id="321267"/>
    <lineage>
        <taxon>Bacteria</taxon>
        <taxon>Pseudomonadati</taxon>
        <taxon>Pseudomonadota</taxon>
        <taxon>Alphaproteobacteria</taxon>
        <taxon>Rhodobacterales</taxon>
        <taxon>Roseobacteraceae</taxon>
    </lineage>
</organism>
<dbReference type="EMBL" id="CYPW01000016">
    <property type="protein sequence ID" value="CUH52207.1"/>
    <property type="molecule type" value="Genomic_DNA"/>
</dbReference>
<dbReference type="PROSITE" id="PS50125">
    <property type="entry name" value="GUANYLATE_CYCLASE_2"/>
    <property type="match status" value="1"/>
</dbReference>
<dbReference type="OrthoDB" id="54411at2"/>
<dbReference type="GO" id="GO:0035556">
    <property type="term" value="P:intracellular signal transduction"/>
    <property type="evidence" value="ECO:0007669"/>
    <property type="project" value="InterPro"/>
</dbReference>
<dbReference type="PANTHER" id="PTHR43081:SF19">
    <property type="entry name" value="PH-SENSITIVE ADENYLATE CYCLASE RV1264"/>
    <property type="match status" value="1"/>
</dbReference>
<keyword evidence="3" id="KW-1185">Reference proteome</keyword>
<dbReference type="SUPFAM" id="SSF48452">
    <property type="entry name" value="TPR-like"/>
    <property type="match status" value="1"/>
</dbReference>
<dbReference type="PANTHER" id="PTHR43081">
    <property type="entry name" value="ADENYLATE CYCLASE, TERMINAL-DIFFERENTIATION SPECIFIC-RELATED"/>
    <property type="match status" value="1"/>
</dbReference>
<dbReference type="InterPro" id="IPR011990">
    <property type="entry name" value="TPR-like_helical_dom_sf"/>
</dbReference>
<proteinExistence type="predicted"/>
<name>A0A0P1EPD4_9RHOB</name>
<dbReference type="CDD" id="cd07302">
    <property type="entry name" value="CHD"/>
    <property type="match status" value="1"/>
</dbReference>
<dbReference type="AlphaFoldDB" id="A0A0P1EPD4"/>
<dbReference type="InterPro" id="IPR050697">
    <property type="entry name" value="Adenylyl/Guanylyl_Cyclase_3/4"/>
</dbReference>
<reference evidence="2 3" key="1">
    <citation type="submission" date="2015-09" db="EMBL/GenBank/DDBJ databases">
        <authorList>
            <consortium name="Swine Surveillance"/>
        </authorList>
    </citation>
    <scope>NUCLEOTIDE SEQUENCE [LARGE SCALE GENOMIC DNA]</scope>
    <source>
        <strain evidence="2 3">CECT 7688</strain>
    </source>
</reference>
<dbReference type="Gene3D" id="1.25.40.10">
    <property type="entry name" value="Tetratricopeptide repeat domain"/>
    <property type="match status" value="1"/>
</dbReference>
<feature type="domain" description="Guanylate cyclase" evidence="1">
    <location>
        <begin position="7"/>
        <end position="115"/>
    </location>
</feature>
<dbReference type="RefSeq" id="WP_058239437.1">
    <property type="nucleotide sequence ID" value="NZ_CYPW01000016.1"/>
</dbReference>
<gene>
    <name evidence="2" type="ORF">SHM7688_01649</name>
</gene>
<dbReference type="InterPro" id="IPR001054">
    <property type="entry name" value="A/G_cyclase"/>
</dbReference>
<protein>
    <submittedName>
        <fullName evidence="2">Adenylate and Guanylate cyclase catalytic domain protein</fullName>
    </submittedName>
</protein>